<dbReference type="PANTHER" id="PTHR24300">
    <property type="entry name" value="CYTOCHROME P450 508A4-RELATED"/>
    <property type="match status" value="1"/>
</dbReference>
<dbReference type="GO" id="GO:0008395">
    <property type="term" value="F:steroid hydroxylase activity"/>
    <property type="evidence" value="ECO:0007669"/>
    <property type="project" value="TreeGrafter"/>
</dbReference>
<dbReference type="InterPro" id="IPR002401">
    <property type="entry name" value="Cyt_P450_E_grp-I"/>
</dbReference>
<keyword evidence="9" id="KW-0472">Membrane</keyword>
<comment type="similarity">
    <text evidence="2 8">Belongs to the cytochrome P450 family.</text>
</comment>
<keyword evidence="9" id="KW-0812">Transmembrane</keyword>
<evidence type="ECO:0000256" key="3">
    <source>
        <dbReference type="ARBA" id="ARBA00022723"/>
    </source>
</evidence>
<sequence length="498" mass="56722">MIPELGIELPVLLSAVVALLVLLKFHQWIRVWSNLPPMPVRPYPIVGHFPYLKGDIREKMLGFRKTTGDIFSMYFGGTLVVVLSSYEILTEALIKQADAFSARPLDGPIAVVGYTEGILGSTGQQWKENRTVTLSVFKKFGMGNNILAEKILEELKFYLDKLVSLKGEPSYIGNMTSCAISNVICNIVVGRRFEYDDSEYGKFIETSDRIMRMLGGGFLHQWYPKLKYLPGDFFKAKALIQVDKQFMDGMRNFIERVIREEQDGSNKDNLISEYLNEMRKRQETGKQTELSMKSLERVVFELMIAGIETTASGFLWFSLYMLHNPQVQRKIYEEIVSEIGTNRAPTLEDKSRLKYTNAAIAESLRLASLVPWAGFHRCSSETVIQGYTIPKDTMVLPSLDSVLLDEAIWGDPRNFRPERFLKDGELVIPQHFVSFSMGRRFCIGAKLAKLEMFLFVASVIQKFEILPAEPGSLPPRQYRMGATCPPQPFRLRLVERCV</sequence>
<dbReference type="GO" id="GO:0020037">
    <property type="term" value="F:heme binding"/>
    <property type="evidence" value="ECO:0007669"/>
    <property type="project" value="InterPro"/>
</dbReference>
<dbReference type="PROSITE" id="PS00086">
    <property type="entry name" value="CYTOCHROME_P450"/>
    <property type="match status" value="1"/>
</dbReference>
<dbReference type="Proteomes" id="UP001283361">
    <property type="component" value="Unassembled WGS sequence"/>
</dbReference>
<evidence type="ECO:0008006" key="12">
    <source>
        <dbReference type="Google" id="ProtNLM"/>
    </source>
</evidence>
<accession>A0AAE1D3I6</accession>
<evidence type="ECO:0000256" key="4">
    <source>
        <dbReference type="ARBA" id="ARBA00023002"/>
    </source>
</evidence>
<keyword evidence="5 7" id="KW-0408">Iron</keyword>
<gene>
    <name evidence="10" type="ORF">RRG08_065557</name>
</gene>
<dbReference type="InterPro" id="IPR001128">
    <property type="entry name" value="Cyt_P450"/>
</dbReference>
<comment type="caution">
    <text evidence="10">The sequence shown here is derived from an EMBL/GenBank/DDBJ whole genome shotgun (WGS) entry which is preliminary data.</text>
</comment>
<comment type="cofactor">
    <cofactor evidence="1 7">
        <name>heme</name>
        <dbReference type="ChEBI" id="CHEBI:30413"/>
    </cofactor>
</comment>
<dbReference type="PANTHER" id="PTHR24300:SF403">
    <property type="entry name" value="CYTOCHROME P450 306A1"/>
    <property type="match status" value="1"/>
</dbReference>
<dbReference type="GO" id="GO:0005737">
    <property type="term" value="C:cytoplasm"/>
    <property type="evidence" value="ECO:0007669"/>
    <property type="project" value="TreeGrafter"/>
</dbReference>
<name>A0AAE1D3I6_9GAST</name>
<evidence type="ECO:0000256" key="9">
    <source>
        <dbReference type="SAM" id="Phobius"/>
    </source>
</evidence>
<evidence type="ECO:0000313" key="11">
    <source>
        <dbReference type="Proteomes" id="UP001283361"/>
    </source>
</evidence>
<feature type="transmembrane region" description="Helical" evidence="9">
    <location>
        <begin position="298"/>
        <end position="322"/>
    </location>
</feature>
<dbReference type="InterPro" id="IPR017972">
    <property type="entry name" value="Cyt_P450_CS"/>
</dbReference>
<dbReference type="PRINTS" id="PR00463">
    <property type="entry name" value="EP450I"/>
</dbReference>
<protein>
    <recommendedName>
        <fullName evidence="12">Cytochrome P450</fullName>
    </recommendedName>
</protein>
<dbReference type="AlphaFoldDB" id="A0AAE1D3I6"/>
<evidence type="ECO:0000256" key="7">
    <source>
        <dbReference type="PIRSR" id="PIRSR602401-1"/>
    </source>
</evidence>
<feature type="transmembrane region" description="Helical" evidence="9">
    <location>
        <begin position="70"/>
        <end position="89"/>
    </location>
</feature>
<evidence type="ECO:0000256" key="8">
    <source>
        <dbReference type="RuleBase" id="RU000461"/>
    </source>
</evidence>
<dbReference type="FunFam" id="1.10.630.10:FF:000036">
    <property type="entry name" value="CYtochrome P450 family"/>
    <property type="match status" value="1"/>
</dbReference>
<dbReference type="PRINTS" id="PR00385">
    <property type="entry name" value="P450"/>
</dbReference>
<feature type="transmembrane region" description="Helical" evidence="9">
    <location>
        <begin position="7"/>
        <end position="29"/>
    </location>
</feature>
<dbReference type="GO" id="GO:0005506">
    <property type="term" value="F:iron ion binding"/>
    <property type="evidence" value="ECO:0007669"/>
    <property type="project" value="InterPro"/>
</dbReference>
<evidence type="ECO:0000256" key="2">
    <source>
        <dbReference type="ARBA" id="ARBA00010617"/>
    </source>
</evidence>
<dbReference type="GO" id="GO:0006805">
    <property type="term" value="P:xenobiotic metabolic process"/>
    <property type="evidence" value="ECO:0007669"/>
    <property type="project" value="TreeGrafter"/>
</dbReference>
<dbReference type="EMBL" id="JAWDGP010005548">
    <property type="protein sequence ID" value="KAK3756152.1"/>
    <property type="molecule type" value="Genomic_DNA"/>
</dbReference>
<dbReference type="Gene3D" id="1.10.630.10">
    <property type="entry name" value="Cytochrome P450"/>
    <property type="match status" value="1"/>
</dbReference>
<keyword evidence="9" id="KW-1133">Transmembrane helix</keyword>
<dbReference type="GO" id="GO:0016712">
    <property type="term" value="F:oxidoreductase activity, acting on paired donors, with incorporation or reduction of molecular oxygen, reduced flavin or flavoprotein as one donor, and incorporation of one atom of oxygen"/>
    <property type="evidence" value="ECO:0007669"/>
    <property type="project" value="TreeGrafter"/>
</dbReference>
<organism evidence="10 11">
    <name type="scientific">Elysia crispata</name>
    <name type="common">lettuce slug</name>
    <dbReference type="NCBI Taxonomy" id="231223"/>
    <lineage>
        <taxon>Eukaryota</taxon>
        <taxon>Metazoa</taxon>
        <taxon>Spiralia</taxon>
        <taxon>Lophotrochozoa</taxon>
        <taxon>Mollusca</taxon>
        <taxon>Gastropoda</taxon>
        <taxon>Heterobranchia</taxon>
        <taxon>Euthyneura</taxon>
        <taxon>Panpulmonata</taxon>
        <taxon>Sacoglossa</taxon>
        <taxon>Placobranchoidea</taxon>
        <taxon>Plakobranchidae</taxon>
        <taxon>Elysia</taxon>
    </lineage>
</organism>
<dbReference type="SUPFAM" id="SSF48264">
    <property type="entry name" value="Cytochrome P450"/>
    <property type="match status" value="1"/>
</dbReference>
<keyword evidence="6 8" id="KW-0503">Monooxygenase</keyword>
<evidence type="ECO:0000313" key="10">
    <source>
        <dbReference type="EMBL" id="KAK3756152.1"/>
    </source>
</evidence>
<dbReference type="InterPro" id="IPR036396">
    <property type="entry name" value="Cyt_P450_sf"/>
</dbReference>
<evidence type="ECO:0000256" key="1">
    <source>
        <dbReference type="ARBA" id="ARBA00001971"/>
    </source>
</evidence>
<feature type="binding site" description="axial binding residue" evidence="7">
    <location>
        <position position="442"/>
    </location>
    <ligand>
        <name>heme</name>
        <dbReference type="ChEBI" id="CHEBI:30413"/>
    </ligand>
    <ligandPart>
        <name>Fe</name>
        <dbReference type="ChEBI" id="CHEBI:18248"/>
    </ligandPart>
</feature>
<reference evidence="10" key="1">
    <citation type="journal article" date="2023" name="G3 (Bethesda)">
        <title>A reference genome for the long-term kleptoplast-retaining sea slug Elysia crispata morphotype clarki.</title>
        <authorList>
            <person name="Eastman K.E."/>
            <person name="Pendleton A.L."/>
            <person name="Shaikh M.A."/>
            <person name="Suttiyut T."/>
            <person name="Ogas R."/>
            <person name="Tomko P."/>
            <person name="Gavelis G."/>
            <person name="Widhalm J.R."/>
            <person name="Wisecaver J.H."/>
        </authorList>
    </citation>
    <scope>NUCLEOTIDE SEQUENCE</scope>
    <source>
        <strain evidence="10">ECLA1</strain>
    </source>
</reference>
<dbReference type="Pfam" id="PF00067">
    <property type="entry name" value="p450"/>
    <property type="match status" value="1"/>
</dbReference>
<dbReference type="InterPro" id="IPR050182">
    <property type="entry name" value="Cytochrome_P450_fam2"/>
</dbReference>
<proteinExistence type="inferred from homology"/>
<keyword evidence="7 8" id="KW-0349">Heme</keyword>
<dbReference type="GO" id="GO:0006082">
    <property type="term" value="P:organic acid metabolic process"/>
    <property type="evidence" value="ECO:0007669"/>
    <property type="project" value="TreeGrafter"/>
</dbReference>
<evidence type="ECO:0000256" key="5">
    <source>
        <dbReference type="ARBA" id="ARBA00023004"/>
    </source>
</evidence>
<evidence type="ECO:0000256" key="6">
    <source>
        <dbReference type="ARBA" id="ARBA00023033"/>
    </source>
</evidence>
<keyword evidence="11" id="KW-1185">Reference proteome</keyword>
<keyword evidence="4 8" id="KW-0560">Oxidoreductase</keyword>
<keyword evidence="3 7" id="KW-0479">Metal-binding</keyword>